<dbReference type="Gene3D" id="2.60.40.3650">
    <property type="match status" value="1"/>
</dbReference>
<dbReference type="Gene3D" id="1.10.390.10">
    <property type="entry name" value="Neutral Protease Domain 2"/>
    <property type="match status" value="1"/>
</dbReference>
<feature type="signal peptide" evidence="1">
    <location>
        <begin position="1"/>
        <end position="21"/>
    </location>
</feature>
<name>H8L189_FRAAD</name>
<dbReference type="HOGENOM" id="CLU_435415_0_0_6"/>
<dbReference type="eggNOG" id="COG3975">
    <property type="taxonomic scope" value="Bacteria"/>
</dbReference>
<dbReference type="InterPro" id="IPR007963">
    <property type="entry name" value="Peptidase_M61_catalytic"/>
</dbReference>
<dbReference type="EMBL" id="CP003350">
    <property type="protein sequence ID" value="AFC87497.1"/>
    <property type="molecule type" value="Genomic_DNA"/>
</dbReference>
<keyword evidence="1" id="KW-0732">Signal</keyword>
<reference evidence="4" key="1">
    <citation type="submission" date="2012-02" db="EMBL/GenBank/DDBJ databases">
        <title>The complete genome of Frateuria aurantia DSM 6220.</title>
        <authorList>
            <consortium name="US DOE Joint Genome Institute (JGI-PGF)"/>
            <person name="Lucas S."/>
            <person name="Copeland A."/>
            <person name="Lapidus A."/>
            <person name="Glavina del Rio T."/>
            <person name="Dalin E."/>
            <person name="Tice H."/>
            <person name="Bruce D."/>
            <person name="Goodwin L."/>
            <person name="Pitluck S."/>
            <person name="Peters L."/>
            <person name="Ovchinnikova G."/>
            <person name="Teshima H."/>
            <person name="Kyrpides N."/>
            <person name="Mavromatis K."/>
            <person name="Ivanova N."/>
            <person name="Brettin T."/>
            <person name="Detter J.C."/>
            <person name="Han C."/>
            <person name="Larimer F."/>
            <person name="Land M."/>
            <person name="Hauser L."/>
            <person name="Markowitz V."/>
            <person name="Cheng J.-F."/>
            <person name="Hugenholtz P."/>
            <person name="Woyke T."/>
            <person name="Wu D."/>
            <person name="Brambilla E."/>
            <person name="Klenk H.-P."/>
            <person name="Eisen J.A."/>
        </authorList>
    </citation>
    <scope>NUCLEOTIDE SEQUENCE</scope>
    <source>
        <strain evidence="4">DSM 6220</strain>
    </source>
</reference>
<feature type="chain" id="PRO_5003615551" evidence="1">
    <location>
        <begin position="22"/>
        <end position="634"/>
    </location>
</feature>
<dbReference type="InterPro" id="IPR024191">
    <property type="entry name" value="Peptidase_M61"/>
</dbReference>
<dbReference type="STRING" id="767434.Fraau_3174"/>
<protein>
    <submittedName>
        <fullName evidence="4">Putative protease with the C-terminal PDZ domain</fullName>
    </submittedName>
</protein>
<feature type="domain" description="Peptidase M61 catalytic" evidence="2">
    <location>
        <begin position="311"/>
        <end position="427"/>
    </location>
</feature>
<dbReference type="Gene3D" id="2.30.42.10">
    <property type="match status" value="1"/>
</dbReference>
<dbReference type="PIRSF" id="PIRSF016493">
    <property type="entry name" value="Glycyl_aminpptds"/>
    <property type="match status" value="1"/>
</dbReference>
<evidence type="ECO:0000256" key="1">
    <source>
        <dbReference type="SAM" id="SignalP"/>
    </source>
</evidence>
<dbReference type="AlphaFoldDB" id="H8L189"/>
<evidence type="ECO:0000313" key="4">
    <source>
        <dbReference type="EMBL" id="AFC87497.1"/>
    </source>
</evidence>
<feature type="domain" description="Peptidase M61 N-terminal" evidence="3">
    <location>
        <begin position="43"/>
        <end position="214"/>
    </location>
</feature>
<dbReference type="InterPro" id="IPR036034">
    <property type="entry name" value="PDZ_sf"/>
</dbReference>
<dbReference type="KEGG" id="fau:Fraau_3174"/>
<dbReference type="SUPFAM" id="SSF50156">
    <property type="entry name" value="PDZ domain-like"/>
    <property type="match status" value="1"/>
</dbReference>
<dbReference type="GO" id="GO:0006508">
    <property type="term" value="P:proteolysis"/>
    <property type="evidence" value="ECO:0007669"/>
    <property type="project" value="UniProtKB-KW"/>
</dbReference>
<evidence type="ECO:0000259" key="3">
    <source>
        <dbReference type="Pfam" id="PF17899"/>
    </source>
</evidence>
<keyword evidence="4" id="KW-0378">Hydrolase</keyword>
<dbReference type="InterPro" id="IPR040756">
    <property type="entry name" value="Peptidase_M61_N"/>
</dbReference>
<accession>H8L189</accession>
<keyword evidence="5" id="KW-1185">Reference proteome</keyword>
<evidence type="ECO:0000313" key="5">
    <source>
        <dbReference type="Proteomes" id="UP000005234"/>
    </source>
</evidence>
<sequence>MKRHLLTCAVLAAMASVSAHAAVTIPADVPAPQNVPYPGTLTLQVDATDLAHRVFGVHETIPVQAGKLTLLYPAWIPGDHSPTGPIDKVAGLKISAGGKPLAWVRDQYDVYAFHVDVPAGVSSIDVDFQMLSAQNSGQGRILMTPEMESIQWANVSLSPAGHYARQITVQPSVKLPVGWQFGTALTTASQVGNVVSFQPINYDDLVDSPILAGKYFKRLDLDPKGRSPVHLDIAADDATSLEVTPKELEVHRNLVRQMDKLYGARHYNHYDFLLSLTKKLGMIGLEHHRSSEDGASPGYFTKWDDNWYGRDLLAHEYNHSWDGKYRRGFDLNTPNFDVPMGDSLLWVYEGQTQYWGYMMSARSGLMTPEQDRDVWALAAATYDRNRPALGWRSIADTTNDPTIAQRAPLPYRNYQMSEDYYVGGALIWLSVDTKLRELSHEKKSLNDFAHAFFGVNDGAWDVDPYHFEDVVSTLNSIVPYDWASFLRSRLDAHKAPLDGLERAGWKLSYDATPSPAIAASEAHRHYIDAIYSLGLAARADGSLYDVVWNGPAFKAGLGAGMVITAVNGKTFSPDVLKAAITAAKTGTAPIELMVKNFDEFQTIKIDYHGGLQYPHLVRIPNTKDRLSAIMAPMK</sequence>
<gene>
    <name evidence="4" type="ordered locus">Fraau_3174</name>
</gene>
<evidence type="ECO:0000259" key="2">
    <source>
        <dbReference type="Pfam" id="PF05299"/>
    </source>
</evidence>
<proteinExistence type="predicted"/>
<dbReference type="Pfam" id="PF05299">
    <property type="entry name" value="Peptidase_M61"/>
    <property type="match status" value="1"/>
</dbReference>
<dbReference type="Proteomes" id="UP000005234">
    <property type="component" value="Chromosome"/>
</dbReference>
<dbReference type="Pfam" id="PF17899">
    <property type="entry name" value="Peptidase_M61_N"/>
    <property type="match status" value="1"/>
</dbReference>
<dbReference type="InterPro" id="IPR027268">
    <property type="entry name" value="Peptidase_M4/M1_CTD_sf"/>
</dbReference>
<keyword evidence="4" id="KW-0645">Protease</keyword>
<dbReference type="GO" id="GO:0008233">
    <property type="term" value="F:peptidase activity"/>
    <property type="evidence" value="ECO:0007669"/>
    <property type="project" value="UniProtKB-KW"/>
</dbReference>
<organism evidence="4 5">
    <name type="scientific">Frateuria aurantia (strain ATCC 33424 / DSM 6220 / KCTC 2777 / LMG 1558 / NBRC 3245 / NCIMB 13370)</name>
    <name type="common">Acetobacter aurantius</name>
    <dbReference type="NCBI Taxonomy" id="767434"/>
    <lineage>
        <taxon>Bacteria</taxon>
        <taxon>Pseudomonadati</taxon>
        <taxon>Pseudomonadota</taxon>
        <taxon>Gammaproteobacteria</taxon>
        <taxon>Lysobacterales</taxon>
        <taxon>Rhodanobacteraceae</taxon>
        <taxon>Frateuria</taxon>
    </lineage>
</organism>